<organism evidence="1">
    <name type="scientific">marine sediment metagenome</name>
    <dbReference type="NCBI Taxonomy" id="412755"/>
    <lineage>
        <taxon>unclassified sequences</taxon>
        <taxon>metagenomes</taxon>
        <taxon>ecological metagenomes</taxon>
    </lineage>
</organism>
<protein>
    <submittedName>
        <fullName evidence="1">Uncharacterized protein</fullName>
    </submittedName>
</protein>
<dbReference type="EMBL" id="LAZR01042365">
    <property type="protein sequence ID" value="KKL09702.1"/>
    <property type="molecule type" value="Genomic_DNA"/>
</dbReference>
<proteinExistence type="predicted"/>
<gene>
    <name evidence="1" type="ORF">LCGC14_2563250</name>
</gene>
<accession>A0A0F9B7F1</accession>
<sequence length="60" mass="6909">MKYFVDFGLDDRKEITRKSAIEYLKGRYTDPTEALAAIETQPLKDRNTLGIGFGYIEVIH</sequence>
<comment type="caution">
    <text evidence="1">The sequence shown here is derived from an EMBL/GenBank/DDBJ whole genome shotgun (WGS) entry which is preliminary data.</text>
</comment>
<evidence type="ECO:0000313" key="1">
    <source>
        <dbReference type="EMBL" id="KKL09702.1"/>
    </source>
</evidence>
<dbReference type="AlphaFoldDB" id="A0A0F9B7F1"/>
<reference evidence="1" key="1">
    <citation type="journal article" date="2015" name="Nature">
        <title>Complex archaea that bridge the gap between prokaryotes and eukaryotes.</title>
        <authorList>
            <person name="Spang A."/>
            <person name="Saw J.H."/>
            <person name="Jorgensen S.L."/>
            <person name="Zaremba-Niedzwiedzka K."/>
            <person name="Martijn J."/>
            <person name="Lind A.E."/>
            <person name="van Eijk R."/>
            <person name="Schleper C."/>
            <person name="Guy L."/>
            <person name="Ettema T.J."/>
        </authorList>
    </citation>
    <scope>NUCLEOTIDE SEQUENCE</scope>
</reference>
<name>A0A0F9B7F1_9ZZZZ</name>